<evidence type="ECO:0000256" key="8">
    <source>
        <dbReference type="ARBA" id="ARBA00023136"/>
    </source>
</evidence>
<dbReference type="GO" id="GO:0016887">
    <property type="term" value="F:ATP hydrolysis activity"/>
    <property type="evidence" value="ECO:0007669"/>
    <property type="project" value="InterPro"/>
</dbReference>
<evidence type="ECO:0000256" key="3">
    <source>
        <dbReference type="ARBA" id="ARBA00022475"/>
    </source>
</evidence>
<evidence type="ECO:0000313" key="13">
    <source>
        <dbReference type="Proteomes" id="UP000004893"/>
    </source>
</evidence>
<evidence type="ECO:0000256" key="4">
    <source>
        <dbReference type="ARBA" id="ARBA00022692"/>
    </source>
</evidence>
<dbReference type="OrthoDB" id="9762778at2"/>
<dbReference type="FunFam" id="3.40.50.300:FF:000854">
    <property type="entry name" value="Multidrug ABC transporter ATP-binding protein"/>
    <property type="match status" value="1"/>
</dbReference>
<keyword evidence="5" id="KW-0547">Nucleotide-binding</keyword>
<dbReference type="eggNOG" id="COG1132">
    <property type="taxonomic scope" value="Bacteria"/>
</dbReference>
<dbReference type="InterPro" id="IPR027417">
    <property type="entry name" value="P-loop_NTPase"/>
</dbReference>
<keyword evidence="7 9" id="KW-1133">Transmembrane helix</keyword>
<dbReference type="PANTHER" id="PTHR43394:SF1">
    <property type="entry name" value="ATP-BINDING CASSETTE SUB-FAMILY B MEMBER 10, MITOCHONDRIAL"/>
    <property type="match status" value="1"/>
</dbReference>
<name>C0BVW5_9FIRM</name>
<dbReference type="PANTHER" id="PTHR43394">
    <property type="entry name" value="ATP-DEPENDENT PERMEASE MDL1, MITOCHONDRIAL"/>
    <property type="match status" value="1"/>
</dbReference>
<dbReference type="SMART" id="SM00382">
    <property type="entry name" value="AAA"/>
    <property type="match status" value="1"/>
</dbReference>
<dbReference type="Proteomes" id="UP000004893">
    <property type="component" value="Unassembled WGS sequence"/>
</dbReference>
<comment type="caution">
    <text evidence="12">The sequence shown here is derived from an EMBL/GenBank/DDBJ whole genome shotgun (WGS) entry which is preliminary data.</text>
</comment>
<dbReference type="RefSeq" id="WP_006441248.1">
    <property type="nucleotide sequence ID" value="NZ_CP036524.1"/>
</dbReference>
<feature type="domain" description="ABC transporter" evidence="10">
    <location>
        <begin position="535"/>
        <end position="770"/>
    </location>
</feature>
<dbReference type="GO" id="GO:0015421">
    <property type="term" value="F:ABC-type oligopeptide transporter activity"/>
    <property type="evidence" value="ECO:0007669"/>
    <property type="project" value="TreeGrafter"/>
</dbReference>
<dbReference type="Pfam" id="PF00664">
    <property type="entry name" value="ABC_membrane"/>
    <property type="match status" value="1"/>
</dbReference>
<organism evidence="12 13">
    <name type="scientific">[Clostridium] hylemonae DSM 15053</name>
    <dbReference type="NCBI Taxonomy" id="553973"/>
    <lineage>
        <taxon>Bacteria</taxon>
        <taxon>Bacillati</taxon>
        <taxon>Bacillota</taxon>
        <taxon>Clostridia</taxon>
        <taxon>Lachnospirales</taxon>
        <taxon>Lachnospiraceae</taxon>
    </lineage>
</organism>
<evidence type="ECO:0000259" key="10">
    <source>
        <dbReference type="PROSITE" id="PS50893"/>
    </source>
</evidence>
<feature type="transmembrane region" description="Helical" evidence="9">
    <location>
        <begin position="478"/>
        <end position="498"/>
    </location>
</feature>
<dbReference type="EMBL" id="ABYI02000001">
    <property type="protein sequence ID" value="EEG75944.1"/>
    <property type="molecule type" value="Genomic_DNA"/>
</dbReference>
<feature type="domain" description="ABC transmembrane type-1" evidence="11">
    <location>
        <begin position="234"/>
        <end position="500"/>
    </location>
</feature>
<evidence type="ECO:0000256" key="2">
    <source>
        <dbReference type="ARBA" id="ARBA00022448"/>
    </source>
</evidence>
<dbReference type="InterPro" id="IPR039421">
    <property type="entry name" value="Type_1_exporter"/>
</dbReference>
<accession>C0BVW5</accession>
<dbReference type="Gene3D" id="3.40.50.300">
    <property type="entry name" value="P-loop containing nucleotide triphosphate hydrolases"/>
    <property type="match status" value="1"/>
</dbReference>
<dbReference type="InterPro" id="IPR036640">
    <property type="entry name" value="ABC1_TM_sf"/>
</dbReference>
<evidence type="ECO:0000256" key="9">
    <source>
        <dbReference type="SAM" id="Phobius"/>
    </source>
</evidence>
<dbReference type="GO" id="GO:0005886">
    <property type="term" value="C:plasma membrane"/>
    <property type="evidence" value="ECO:0007669"/>
    <property type="project" value="UniProtKB-SubCell"/>
</dbReference>
<evidence type="ECO:0000256" key="1">
    <source>
        <dbReference type="ARBA" id="ARBA00004651"/>
    </source>
</evidence>
<dbReference type="PROSITE" id="PS50929">
    <property type="entry name" value="ABC_TM1F"/>
    <property type="match status" value="1"/>
</dbReference>
<reference evidence="12" key="1">
    <citation type="submission" date="2009-02" db="EMBL/GenBank/DDBJ databases">
        <authorList>
            <person name="Fulton L."/>
            <person name="Clifton S."/>
            <person name="Fulton B."/>
            <person name="Xu J."/>
            <person name="Minx P."/>
            <person name="Pepin K.H."/>
            <person name="Johnson M."/>
            <person name="Bhonagiri V."/>
            <person name="Nash W.E."/>
            <person name="Mardis E.R."/>
            <person name="Wilson R.K."/>
        </authorList>
    </citation>
    <scope>NUCLEOTIDE SEQUENCE [LARGE SCALE GENOMIC DNA]</scope>
    <source>
        <strain evidence="12">DSM 15053</strain>
    </source>
</reference>
<evidence type="ECO:0000313" key="12">
    <source>
        <dbReference type="EMBL" id="EEG75944.1"/>
    </source>
</evidence>
<feature type="transmembrane region" description="Helical" evidence="9">
    <location>
        <begin position="261"/>
        <end position="279"/>
    </location>
</feature>
<dbReference type="CDD" id="cd18548">
    <property type="entry name" value="ABC_6TM_Tm287_like"/>
    <property type="match status" value="1"/>
</dbReference>
<protein>
    <submittedName>
        <fullName evidence="12">ABC transporter, ATP-binding protein</fullName>
    </submittedName>
</protein>
<dbReference type="SUPFAM" id="SSF90123">
    <property type="entry name" value="ABC transporter transmembrane region"/>
    <property type="match status" value="1"/>
</dbReference>
<feature type="transmembrane region" description="Helical" evidence="9">
    <location>
        <begin position="437"/>
        <end position="458"/>
    </location>
</feature>
<dbReference type="InterPro" id="IPR011527">
    <property type="entry name" value="ABC1_TM_dom"/>
</dbReference>
<evidence type="ECO:0000256" key="7">
    <source>
        <dbReference type="ARBA" id="ARBA00022989"/>
    </source>
</evidence>
<sequence length="785" mass="86623">MSKLLKFLKPYAGAVLAILCVLIVQAYCDLSLPTYTSEIVNVGIQQGGISETIPEEIGEKDLDKLLLFVASDRQDTVRDAYEVSKKEYDYDGKVYTLKKSVRDDEKKLEKLTGILGKPMLLVSGFESGSDMTKKMQDEMKSQMQSQMQAQVEAQVNEQIEARTAGQNLPEEAKEQMKQQALEQAKSQLPDVGSMSVFEMFENMEPEQRDEAVAQIEKNMVSMPETMVEQAAASYIKTAYGNLGINVDDIQNHYVLYTGGKMLALAALGMLASILVGLLASRVGASVGRGLRGDVFKKVVGFSNGEFDKFSTASLITRSTNDIQQIQMLSVMILRMVLYAPIMAVGGIWKVFNTNADMSWIIALAVGLILCVVVTLFVVVMPKFKIVQSLVDRLNLVSREILTGLPVIRAFSTEKYEEKRFDKANMDLTRVNLFVNRAMTFMMPTMMLIMNGITVLIVWSGAHNVNDGTMQVGDMMAFIQYTMQIIMSFLMICMISVMLPRAAVSAVRVDEVLRSSTLIHDPENPEALPQDGKGEVTFDHVSFRYPGAEEDVLHNLTFTAKPGETTAIIGSTGSGKTTLVNLIPRFYDVTEGQVLVDGKDVRSISQHELRGQLGFVPQKGILFSGDIASNIMYGNPGGSEEEMREAAQIAQAAEFIDNKKKKYESPISQGGANVSGGQKQRLSIARAIAKHPKVYIFDDSFSALDYKTDVKLRNALKEKTAESTVIIVAQRISTILHAEQIIVLDDGVIAGIGTHKELLKNCDAYYQIASSQLSEKELSEDMKEVG</sequence>
<dbReference type="InterPro" id="IPR003593">
    <property type="entry name" value="AAA+_ATPase"/>
</dbReference>
<dbReference type="Gene3D" id="1.20.1560.10">
    <property type="entry name" value="ABC transporter type 1, transmembrane domain"/>
    <property type="match status" value="1"/>
</dbReference>
<dbReference type="InterPro" id="IPR003439">
    <property type="entry name" value="ABC_transporter-like_ATP-bd"/>
</dbReference>
<comment type="subcellular location">
    <subcellularLocation>
        <location evidence="1">Cell membrane</location>
        <topology evidence="1">Multi-pass membrane protein</topology>
    </subcellularLocation>
</comment>
<keyword evidence="4 9" id="KW-0812">Transmembrane</keyword>
<feature type="transmembrane region" description="Helical" evidence="9">
    <location>
        <begin position="357"/>
        <end position="379"/>
    </location>
</feature>
<evidence type="ECO:0000256" key="5">
    <source>
        <dbReference type="ARBA" id="ARBA00022741"/>
    </source>
</evidence>
<dbReference type="PROSITE" id="PS00211">
    <property type="entry name" value="ABC_TRANSPORTER_1"/>
    <property type="match status" value="1"/>
</dbReference>
<dbReference type="Pfam" id="PF00005">
    <property type="entry name" value="ABC_tran"/>
    <property type="match status" value="1"/>
</dbReference>
<keyword evidence="2" id="KW-0813">Transport</keyword>
<proteinExistence type="predicted"/>
<evidence type="ECO:0000259" key="11">
    <source>
        <dbReference type="PROSITE" id="PS50929"/>
    </source>
</evidence>
<dbReference type="InterPro" id="IPR017871">
    <property type="entry name" value="ABC_transporter-like_CS"/>
</dbReference>
<dbReference type="HOGENOM" id="CLU_000604_84_1_9"/>
<feature type="transmembrane region" description="Helical" evidence="9">
    <location>
        <begin position="332"/>
        <end position="351"/>
    </location>
</feature>
<keyword evidence="8 9" id="KW-0472">Membrane</keyword>
<dbReference type="GO" id="GO:0005524">
    <property type="term" value="F:ATP binding"/>
    <property type="evidence" value="ECO:0007669"/>
    <property type="project" value="UniProtKB-KW"/>
</dbReference>
<dbReference type="SUPFAM" id="SSF52540">
    <property type="entry name" value="P-loop containing nucleoside triphosphate hydrolases"/>
    <property type="match status" value="1"/>
</dbReference>
<dbReference type="AlphaFoldDB" id="C0BVW5"/>
<dbReference type="STRING" id="553973.CLOHYLEM_03920"/>
<evidence type="ECO:0000256" key="6">
    <source>
        <dbReference type="ARBA" id="ARBA00022840"/>
    </source>
</evidence>
<keyword evidence="3" id="KW-1003">Cell membrane</keyword>
<keyword evidence="13" id="KW-1185">Reference proteome</keyword>
<keyword evidence="6 12" id="KW-0067">ATP-binding</keyword>
<dbReference type="PROSITE" id="PS50893">
    <property type="entry name" value="ABC_TRANSPORTER_2"/>
    <property type="match status" value="1"/>
</dbReference>
<reference evidence="12" key="2">
    <citation type="submission" date="2013-06" db="EMBL/GenBank/DDBJ databases">
        <title>Draft genome sequence of Clostridium hylemonae (DSM 15053).</title>
        <authorList>
            <person name="Sudarsanam P."/>
            <person name="Ley R."/>
            <person name="Guruge J."/>
            <person name="Turnbaugh P.J."/>
            <person name="Mahowald M."/>
            <person name="Liep D."/>
            <person name="Gordon J."/>
        </authorList>
    </citation>
    <scope>NUCLEOTIDE SEQUENCE</scope>
    <source>
        <strain evidence="12">DSM 15053</strain>
    </source>
</reference>
<gene>
    <name evidence="12" type="ORF">CLOHYLEM_03920</name>
</gene>